<proteinExistence type="predicted"/>
<name>A0A1I2AZR6_9BACT</name>
<sequence length="348" mass="36969">MILKNRLFGTCLLVAAVASAPDRASACSTSEPVPGLDLWELHNPPERLYTATGGVFSLYGVLYDTELAEAAALVDVAVALDGEAVATELEVVQLNPTLSAGEPAWTVAVVVRPVEPLQAGVYQVTVADLDGDEVTFPLTVEAEPVATLEPPAAEVVDPVEVTVGFGGTICCESDLTSSCGETTRCDYTTFDKAPAVYVVPSPLPRAQAGSALVWVQRLDAAGEPDPDGRFQYPARDMIDWTVEFAEAQAEYCVVLGVTNLVDGTSASGPPQCLSREEAGEPRVVTDEPTAEEIEAWECKGPLEYEDGTPFGEEPEKKEVGCRLGAEGGAWTWLAALAGLGLGRRRRRR</sequence>
<accession>A0A1I2AZR6</accession>
<keyword evidence="3" id="KW-1185">Reference proteome</keyword>
<evidence type="ECO:0000313" key="3">
    <source>
        <dbReference type="Proteomes" id="UP000199400"/>
    </source>
</evidence>
<dbReference type="EMBL" id="FOMX01000014">
    <property type="protein sequence ID" value="SFE49269.1"/>
    <property type="molecule type" value="Genomic_DNA"/>
</dbReference>
<gene>
    <name evidence="2" type="ORF">SAMN02745121_04475</name>
</gene>
<feature type="signal peptide" evidence="1">
    <location>
        <begin position="1"/>
        <end position="20"/>
    </location>
</feature>
<feature type="chain" id="PRO_5011446925" evidence="1">
    <location>
        <begin position="21"/>
        <end position="348"/>
    </location>
</feature>
<reference evidence="3" key="1">
    <citation type="submission" date="2016-10" db="EMBL/GenBank/DDBJ databases">
        <authorList>
            <person name="Varghese N."/>
            <person name="Submissions S."/>
        </authorList>
    </citation>
    <scope>NUCLEOTIDE SEQUENCE [LARGE SCALE GENOMIC DNA]</scope>
    <source>
        <strain evidence="3">ATCC 25963</strain>
    </source>
</reference>
<dbReference type="STRING" id="54.SAMN02745121_04475"/>
<organism evidence="2 3">
    <name type="scientific">Nannocystis exedens</name>
    <dbReference type="NCBI Taxonomy" id="54"/>
    <lineage>
        <taxon>Bacteria</taxon>
        <taxon>Pseudomonadati</taxon>
        <taxon>Myxococcota</taxon>
        <taxon>Polyangia</taxon>
        <taxon>Nannocystales</taxon>
        <taxon>Nannocystaceae</taxon>
        <taxon>Nannocystis</taxon>
    </lineage>
</organism>
<dbReference type="Proteomes" id="UP000199400">
    <property type="component" value="Unassembled WGS sequence"/>
</dbReference>
<dbReference type="RefSeq" id="WP_143140754.1">
    <property type="nucleotide sequence ID" value="NZ_FOMX01000014.1"/>
</dbReference>
<evidence type="ECO:0000313" key="2">
    <source>
        <dbReference type="EMBL" id="SFE49269.1"/>
    </source>
</evidence>
<dbReference type="AlphaFoldDB" id="A0A1I2AZR6"/>
<protein>
    <submittedName>
        <fullName evidence="2">MYXO-CTERM domain-containing protein</fullName>
    </submittedName>
</protein>
<evidence type="ECO:0000256" key="1">
    <source>
        <dbReference type="SAM" id="SignalP"/>
    </source>
</evidence>
<keyword evidence="1" id="KW-0732">Signal</keyword>